<dbReference type="PANTHER" id="PTHR42983:SF1">
    <property type="entry name" value="IRON-MOLYBDENUM PROTEIN"/>
    <property type="match status" value="1"/>
</dbReference>
<reference evidence="2" key="1">
    <citation type="journal article" date="2014" name="Front. Microbiol.">
        <title>High frequency of phylogenetically diverse reductive dehalogenase-homologous genes in deep subseafloor sedimentary metagenomes.</title>
        <authorList>
            <person name="Kawai M."/>
            <person name="Futagami T."/>
            <person name="Toyoda A."/>
            <person name="Takaki Y."/>
            <person name="Nishi S."/>
            <person name="Hori S."/>
            <person name="Arai W."/>
            <person name="Tsubouchi T."/>
            <person name="Morono Y."/>
            <person name="Uchiyama I."/>
            <person name="Ito T."/>
            <person name="Fujiyama A."/>
            <person name="Inagaki F."/>
            <person name="Takami H."/>
        </authorList>
    </citation>
    <scope>NUCLEOTIDE SEQUENCE</scope>
    <source>
        <strain evidence="2">Expedition CK06-06</strain>
    </source>
</reference>
<dbReference type="Gene3D" id="3.30.420.130">
    <property type="entry name" value="Dinitrogenase iron-molybdenum cofactor biosynthesis domain"/>
    <property type="match status" value="2"/>
</dbReference>
<organism evidence="2">
    <name type="scientific">marine sediment metagenome</name>
    <dbReference type="NCBI Taxonomy" id="412755"/>
    <lineage>
        <taxon>unclassified sequences</taxon>
        <taxon>metagenomes</taxon>
        <taxon>ecological metagenomes</taxon>
    </lineage>
</organism>
<proteinExistence type="predicted"/>
<name>X0SKP2_9ZZZZ</name>
<feature type="domain" description="Dinitrogenase iron-molybdenum cofactor biosynthesis" evidence="1">
    <location>
        <begin position="10"/>
        <end position="96"/>
    </location>
</feature>
<dbReference type="InterPro" id="IPR036105">
    <property type="entry name" value="DiNase_FeMo-co_biosyn_sf"/>
</dbReference>
<dbReference type="EMBL" id="BARS01008637">
    <property type="protein sequence ID" value="GAF81658.1"/>
    <property type="molecule type" value="Genomic_DNA"/>
</dbReference>
<feature type="domain" description="Dinitrogenase iron-molybdenum cofactor biosynthesis" evidence="1">
    <location>
        <begin position="144"/>
        <end position="233"/>
    </location>
</feature>
<protein>
    <recommendedName>
        <fullName evidence="1">Dinitrogenase iron-molybdenum cofactor biosynthesis domain-containing protein</fullName>
    </recommendedName>
</protein>
<sequence length="237" mass="25590">MKVAISTDMDYVSAHFGRCASYTIVAIEEGKVVNREEIPNPGHQPGFLPQYLSDRGVNVIIAGGMGPRAQGLFAQKNIESLIGVQGPIDDVITQFINQEIEAGEDLCGHKHGEVECEDHPIPGEPINQKEGSKIFVTAQGKDLEADIDPRFGRAEYFLVVDPETMDFEVLENPNKDVAQGGGIQSAQLAAEKNASVVITGQCGPNAERVLKSSGIQMITGAHGKAKDALLQFLKEHR</sequence>
<evidence type="ECO:0000313" key="2">
    <source>
        <dbReference type="EMBL" id="GAF81658.1"/>
    </source>
</evidence>
<dbReference type="InterPro" id="IPR003731">
    <property type="entry name" value="Di-Nase_FeMo-co_biosynth"/>
</dbReference>
<dbReference type="SUPFAM" id="SSF53146">
    <property type="entry name" value="Nitrogenase accessory factor-like"/>
    <property type="match status" value="2"/>
</dbReference>
<comment type="caution">
    <text evidence="2">The sequence shown here is derived from an EMBL/GenBank/DDBJ whole genome shotgun (WGS) entry which is preliminary data.</text>
</comment>
<evidence type="ECO:0000259" key="1">
    <source>
        <dbReference type="Pfam" id="PF02579"/>
    </source>
</evidence>
<dbReference type="AlphaFoldDB" id="X0SKP2"/>
<dbReference type="PANTHER" id="PTHR42983">
    <property type="entry name" value="DINITROGENASE IRON-MOLYBDENUM COFACTOR PROTEIN-RELATED"/>
    <property type="match status" value="1"/>
</dbReference>
<dbReference type="InterPro" id="IPR033913">
    <property type="entry name" value="MTH1175_dom"/>
</dbReference>
<gene>
    <name evidence="2" type="ORF">S01H1_16415</name>
</gene>
<accession>X0SKP2</accession>
<dbReference type="CDD" id="cd00851">
    <property type="entry name" value="MTH1175"/>
    <property type="match status" value="2"/>
</dbReference>
<dbReference type="Pfam" id="PF02579">
    <property type="entry name" value="Nitro_FeMo-Co"/>
    <property type="match status" value="2"/>
</dbReference>